<dbReference type="InterPro" id="IPR038765">
    <property type="entry name" value="Papain-like_cys_pep_sf"/>
</dbReference>
<evidence type="ECO:0000259" key="3">
    <source>
        <dbReference type="PROSITE" id="PS50911"/>
    </source>
</evidence>
<feature type="domain" description="Peptidase C51" evidence="3">
    <location>
        <begin position="222"/>
        <end position="347"/>
    </location>
</feature>
<proteinExistence type="inferred from homology"/>
<keyword evidence="2" id="KW-0472">Membrane</keyword>
<reference evidence="5" key="1">
    <citation type="submission" date="2017-06" db="EMBL/GenBank/DDBJ databases">
        <title>FDA dAtabase for Regulatory Grade micrObial Sequences (FDA-ARGOS): Supporting development and validation of Infectious Disease Dx tests.</title>
        <authorList>
            <person name="Goldberg B."/>
            <person name="Campos J."/>
            <person name="Tallon L."/>
            <person name="Sadzewicz L."/>
            <person name="Sengamalay N."/>
            <person name="Ott S."/>
            <person name="Godinez A."/>
            <person name="Nagaraj S."/>
            <person name="Vavikolanu K."/>
            <person name="Nadendla S."/>
            <person name="George J."/>
            <person name="Geyer C."/>
            <person name="Sichtig H."/>
        </authorList>
    </citation>
    <scope>NUCLEOTIDE SEQUENCE [LARGE SCALE GENOMIC DNA]</scope>
    <source>
        <strain evidence="5">FDAARGOS_285</strain>
        <plasmid evidence="5">unnamed1</plasmid>
    </source>
</reference>
<keyword evidence="2" id="KW-1133">Transmembrane helix</keyword>
<dbReference type="Pfam" id="PF01832">
    <property type="entry name" value="Glucosaminidase"/>
    <property type="match status" value="1"/>
</dbReference>
<feature type="transmembrane region" description="Helical" evidence="2">
    <location>
        <begin position="12"/>
        <end position="45"/>
    </location>
</feature>
<dbReference type="GO" id="GO:0004040">
    <property type="term" value="F:amidase activity"/>
    <property type="evidence" value="ECO:0007669"/>
    <property type="project" value="InterPro"/>
</dbReference>
<protein>
    <submittedName>
        <fullName evidence="4">CHAP domain-containing protein</fullName>
    </submittedName>
</protein>
<dbReference type="KEGG" id="sscu:CEP64_13750"/>
<dbReference type="AlphaFoldDB" id="A0AAI8GVC4"/>
<dbReference type="Proteomes" id="UP000197058">
    <property type="component" value="Plasmid unnamed1"/>
</dbReference>
<evidence type="ECO:0000313" key="4">
    <source>
        <dbReference type="EMBL" id="ASE35737.1"/>
    </source>
</evidence>
<keyword evidence="2" id="KW-0812">Transmembrane</keyword>
<keyword evidence="4" id="KW-0614">Plasmid</keyword>
<dbReference type="Pfam" id="PF05257">
    <property type="entry name" value="CHAP"/>
    <property type="match status" value="1"/>
</dbReference>
<comment type="similarity">
    <text evidence="1">In the N-terminal section; belongs to the N-acetylmuramoyl-L-alanine amidase 2 family.</text>
</comment>
<accession>A0AAI8GVC4</accession>
<dbReference type="PROSITE" id="PS50911">
    <property type="entry name" value="CHAP"/>
    <property type="match status" value="1"/>
</dbReference>
<evidence type="ECO:0000313" key="5">
    <source>
        <dbReference type="Proteomes" id="UP000197058"/>
    </source>
</evidence>
<dbReference type="Gene3D" id="1.10.530.10">
    <property type="match status" value="1"/>
</dbReference>
<geneLocation type="plasmid" evidence="4 5">
    <name>unnamed1</name>
</geneLocation>
<organism evidence="4 5">
    <name type="scientific">Mammaliicoccus sciuri</name>
    <name type="common">Staphylococcus sciuri</name>
    <dbReference type="NCBI Taxonomy" id="1296"/>
    <lineage>
        <taxon>Bacteria</taxon>
        <taxon>Bacillati</taxon>
        <taxon>Bacillota</taxon>
        <taxon>Bacilli</taxon>
        <taxon>Bacillales</taxon>
        <taxon>Staphylococcaceae</taxon>
        <taxon>Mammaliicoccus</taxon>
    </lineage>
</organism>
<dbReference type="InterPro" id="IPR007921">
    <property type="entry name" value="CHAP_dom"/>
</dbReference>
<dbReference type="InterPro" id="IPR002901">
    <property type="entry name" value="MGlyc_endo_b_GlcNAc-like_dom"/>
</dbReference>
<dbReference type="SUPFAM" id="SSF54001">
    <property type="entry name" value="Cysteine proteinases"/>
    <property type="match status" value="1"/>
</dbReference>
<dbReference type="EMBL" id="CP022047">
    <property type="protein sequence ID" value="ASE35737.1"/>
    <property type="molecule type" value="Genomic_DNA"/>
</dbReference>
<evidence type="ECO:0000256" key="1">
    <source>
        <dbReference type="ARBA" id="ARBA00006088"/>
    </source>
</evidence>
<name>A0AAI8GVC4_MAMSC</name>
<sequence length="351" mass="37860">MDLAKSLVKKKIFLAIAGSLFSITGLIAVGVLGVVLFIVIIVGGYEESKVDFDGGLCGGMTGGDVSLETMKKVFEPNAKGGALEGQSEYLLSSAKKHKISQDLFVAIVSNESGWGQSSLAKSHHNVGGLMGSGAPFKFDSIEEGIDATAKNLYDLYIKEGLTTPEKIQPKYAPNGAANDPTNMNSNWTKTVNSIMKSLNGSSSSKDNCSTGGTHDGGTLKDLEKYNGNLPKTKHTVASGNLYLYRHCTWYVYNRRAELGMPISTFWGDARLWPENAQKDGYKIGKKPVQGSMVSTPATPGNHYGHIAFVEKVLDGGKRIHISEHNYATPLGYGERTIPVTSDMTFVYDKSK</sequence>
<gene>
    <name evidence="4" type="ORF">CEP64_13750</name>
</gene>
<evidence type="ECO:0000256" key="2">
    <source>
        <dbReference type="SAM" id="Phobius"/>
    </source>
</evidence>
<dbReference type="Gene3D" id="3.90.1720.10">
    <property type="entry name" value="endopeptidase domain like (from Nostoc punctiforme)"/>
    <property type="match status" value="1"/>
</dbReference>